<dbReference type="PROSITE" id="PS50975">
    <property type="entry name" value="ATP_GRASP"/>
    <property type="match status" value="1"/>
</dbReference>
<evidence type="ECO:0000256" key="5">
    <source>
        <dbReference type="PROSITE-ProRule" id="PRU00409"/>
    </source>
</evidence>
<dbReference type="GO" id="GO:0046872">
    <property type="term" value="F:metal ion binding"/>
    <property type="evidence" value="ECO:0007669"/>
    <property type="project" value="InterPro"/>
</dbReference>
<dbReference type="Pfam" id="PF02786">
    <property type="entry name" value="CPSase_L_D2"/>
    <property type="match status" value="1"/>
</dbReference>
<evidence type="ECO:0000256" key="2">
    <source>
        <dbReference type="ARBA" id="ARBA00022741"/>
    </source>
</evidence>
<dbReference type="Gene3D" id="3.30.470.20">
    <property type="entry name" value="ATP-grasp fold, B domain"/>
    <property type="match status" value="1"/>
</dbReference>
<comment type="caution">
    <text evidence="8">The sequence shown here is derived from an EMBL/GenBank/DDBJ whole genome shotgun (WGS) entry which is preliminary data.</text>
</comment>
<organism evidence="8 9">
    <name type="scientific">Monascus purpureus</name>
    <name type="common">Red mold</name>
    <name type="synonym">Monascus anka</name>
    <dbReference type="NCBI Taxonomy" id="5098"/>
    <lineage>
        <taxon>Eukaryota</taxon>
        <taxon>Fungi</taxon>
        <taxon>Dikarya</taxon>
        <taxon>Ascomycota</taxon>
        <taxon>Pezizomycotina</taxon>
        <taxon>Eurotiomycetes</taxon>
        <taxon>Eurotiomycetidae</taxon>
        <taxon>Eurotiales</taxon>
        <taxon>Aspergillaceae</taxon>
        <taxon>Monascus</taxon>
    </lineage>
</organism>
<dbReference type="SUPFAM" id="SSF56059">
    <property type="entry name" value="Glutathione synthetase ATP-binding domain-like"/>
    <property type="match status" value="1"/>
</dbReference>
<sequence length="189" mass="20052">MELDSGTSKLSFVEKFVAFGKRIPPAPSFKSECLILAQGVSRTAYEASFADEAIKISSPLDFTDTGKLVDICKRKSIDAVHPGYGFLSENSEFARALEQDGITFVGPTPDILSCLGDKTAARAMAESCGMPILPATREAISDVSDAAHFVASVGYPVMVKAVDGAGGRGIRLITGPGALQNGFARWEMR</sequence>
<evidence type="ECO:0000256" key="1">
    <source>
        <dbReference type="ARBA" id="ARBA00022598"/>
    </source>
</evidence>
<dbReference type="STRING" id="5098.A0A507QQ68"/>
<keyword evidence="1" id="KW-0436">Ligase</keyword>
<evidence type="ECO:0000313" key="9">
    <source>
        <dbReference type="Proteomes" id="UP000319663"/>
    </source>
</evidence>
<dbReference type="PANTHER" id="PTHR45007:SF1">
    <property type="entry name" value="CARBOXYLASE, PUTATIVE (AFU_ORTHOLOGUE AFUA_5G07570)-RELATED"/>
    <property type="match status" value="1"/>
</dbReference>
<evidence type="ECO:0008006" key="10">
    <source>
        <dbReference type="Google" id="ProtNLM"/>
    </source>
</evidence>
<feature type="domain" description="Biotin carboxylation" evidence="7">
    <location>
        <begin position="1"/>
        <end position="189"/>
    </location>
</feature>
<dbReference type="InterPro" id="IPR011761">
    <property type="entry name" value="ATP-grasp"/>
</dbReference>
<dbReference type="InterPro" id="IPR016185">
    <property type="entry name" value="PreATP-grasp_dom_sf"/>
</dbReference>
<evidence type="ECO:0000259" key="7">
    <source>
        <dbReference type="PROSITE" id="PS50979"/>
    </source>
</evidence>
<dbReference type="Proteomes" id="UP000319663">
    <property type="component" value="Unassembled WGS sequence"/>
</dbReference>
<dbReference type="SUPFAM" id="SSF52440">
    <property type="entry name" value="PreATP-grasp domain"/>
    <property type="match status" value="1"/>
</dbReference>
<keyword evidence="4" id="KW-0092">Biotin</keyword>
<dbReference type="InterPro" id="IPR005479">
    <property type="entry name" value="CPAse_ATP-bd"/>
</dbReference>
<name>A0A507QQ68_MONPU</name>
<dbReference type="GO" id="GO:0005524">
    <property type="term" value="F:ATP binding"/>
    <property type="evidence" value="ECO:0007669"/>
    <property type="project" value="UniProtKB-UniRule"/>
</dbReference>
<protein>
    <recommendedName>
        <fullName evidence="10">Pyruvate carboxylase</fullName>
    </recommendedName>
</protein>
<evidence type="ECO:0000313" key="8">
    <source>
        <dbReference type="EMBL" id="TQB69791.1"/>
    </source>
</evidence>
<accession>A0A507QQ68</accession>
<dbReference type="Pfam" id="PF00289">
    <property type="entry name" value="Biotin_carb_N"/>
    <property type="match status" value="1"/>
</dbReference>
<keyword evidence="9" id="KW-1185">Reference proteome</keyword>
<dbReference type="EMBL" id="VIFY01000136">
    <property type="protein sequence ID" value="TQB69791.1"/>
    <property type="molecule type" value="Genomic_DNA"/>
</dbReference>
<reference evidence="8 9" key="1">
    <citation type="submission" date="2019-06" db="EMBL/GenBank/DDBJ databases">
        <title>Wine fermentation using esterase from Monascus purpureus.</title>
        <authorList>
            <person name="Geng C."/>
            <person name="Zhang Y."/>
        </authorList>
    </citation>
    <scope>NUCLEOTIDE SEQUENCE [LARGE SCALE GENOMIC DNA]</scope>
    <source>
        <strain evidence="8">HQ1</strain>
    </source>
</reference>
<dbReference type="GO" id="GO:0016874">
    <property type="term" value="F:ligase activity"/>
    <property type="evidence" value="ECO:0007669"/>
    <property type="project" value="UniProtKB-KW"/>
</dbReference>
<dbReference type="InterPro" id="IPR011764">
    <property type="entry name" value="Biotin_carboxylation_dom"/>
</dbReference>
<dbReference type="PROSITE" id="PS50979">
    <property type="entry name" value="BC"/>
    <property type="match status" value="1"/>
</dbReference>
<keyword evidence="2 5" id="KW-0547">Nucleotide-binding</keyword>
<keyword evidence="3 5" id="KW-0067">ATP-binding</keyword>
<proteinExistence type="predicted"/>
<dbReference type="PANTHER" id="PTHR45007">
    <property type="entry name" value="CARBOXYLASE, PUTATIVE (AFU_ORTHOLOGUE AFUA_5G07570)-RELATED"/>
    <property type="match status" value="1"/>
</dbReference>
<evidence type="ECO:0000256" key="4">
    <source>
        <dbReference type="ARBA" id="ARBA00023267"/>
    </source>
</evidence>
<dbReference type="AlphaFoldDB" id="A0A507QQ68"/>
<feature type="domain" description="ATP-grasp" evidence="6">
    <location>
        <begin position="122"/>
        <end position="173"/>
    </location>
</feature>
<evidence type="ECO:0000259" key="6">
    <source>
        <dbReference type="PROSITE" id="PS50975"/>
    </source>
</evidence>
<dbReference type="InterPro" id="IPR005481">
    <property type="entry name" value="BC-like_N"/>
</dbReference>
<evidence type="ECO:0000256" key="3">
    <source>
        <dbReference type="ARBA" id="ARBA00022840"/>
    </source>
</evidence>
<gene>
    <name evidence="8" type="ORF">MPDQ_001373</name>
</gene>